<keyword evidence="1" id="KW-0547">Nucleotide-binding</keyword>
<sequence length="249" mass="27457">MNGYYSLGLTDRDRIDASFGGGLPRGSLVLIEGGHGAGKSALTQRFCYGFCETDHSVTYVSTELEAAGFVSQMRSLSYSVVSHMLAEQMLFLHADVDTRERMDGQDAGSDDREMLTRLMQAETMWRSDVVIIDGFDSILLHDPRFEAISDANDEDDLMQNLITFFRQIVTDGTTVVFTVNPESLSPNTLRPLRTVSDVYLDIQTKSVGSEIRRNALVRKFGGMGEQVDDSIGFSVQSGRGISIVSRTVA</sequence>
<keyword evidence="2" id="KW-0067">ATP-binding</keyword>
<reference evidence="4 5" key="1">
    <citation type="submission" date="2015-12" db="EMBL/GenBank/DDBJ databases">
        <title>Haloprofundus marisrubri gen. nov., sp. nov., an extremely halophilic archaeon isolated from the Discovery deep brine-seawater interface in the Red Sea.</title>
        <authorList>
            <person name="Zhang G."/>
            <person name="Stingl U."/>
            <person name="Rashid M."/>
        </authorList>
    </citation>
    <scope>NUCLEOTIDE SEQUENCE [LARGE SCALE GENOMIC DNA]</scope>
    <source>
        <strain evidence="4 5">SB9</strain>
    </source>
</reference>
<dbReference type="SUPFAM" id="SSF52540">
    <property type="entry name" value="P-loop containing nucleoside triphosphate hydrolases"/>
    <property type="match status" value="1"/>
</dbReference>
<dbReference type="InterPro" id="IPR027417">
    <property type="entry name" value="P-loop_NTPase"/>
</dbReference>
<dbReference type="EMBL" id="LOPU01000029">
    <property type="protein sequence ID" value="KTG09077.1"/>
    <property type="molecule type" value="Genomic_DNA"/>
</dbReference>
<feature type="domain" description="AAA+ ATPase" evidence="3">
    <location>
        <begin position="25"/>
        <end position="204"/>
    </location>
</feature>
<protein>
    <submittedName>
        <fullName evidence="4">ATPase</fullName>
    </submittedName>
</protein>
<evidence type="ECO:0000256" key="1">
    <source>
        <dbReference type="ARBA" id="ARBA00022741"/>
    </source>
</evidence>
<dbReference type="PANTHER" id="PTHR43637">
    <property type="entry name" value="UPF0273 PROTEIN TM_0370"/>
    <property type="match status" value="1"/>
</dbReference>
<evidence type="ECO:0000313" key="4">
    <source>
        <dbReference type="EMBL" id="KTG09077.1"/>
    </source>
</evidence>
<dbReference type="RefSeq" id="WP_058582230.1">
    <property type="nucleotide sequence ID" value="NZ_LOPU01000029.1"/>
</dbReference>
<accession>A0A0W1R864</accession>
<dbReference type="STRING" id="1514971.AUR64_14855"/>
<evidence type="ECO:0000313" key="5">
    <source>
        <dbReference type="Proteomes" id="UP000054387"/>
    </source>
</evidence>
<dbReference type="Pfam" id="PF06745">
    <property type="entry name" value="ATPase"/>
    <property type="match status" value="1"/>
</dbReference>
<dbReference type="GO" id="GO:0005524">
    <property type="term" value="F:ATP binding"/>
    <property type="evidence" value="ECO:0007669"/>
    <property type="project" value="UniProtKB-KW"/>
</dbReference>
<dbReference type="InterPro" id="IPR014774">
    <property type="entry name" value="KaiC-like_dom"/>
</dbReference>
<dbReference type="PANTHER" id="PTHR43637:SF3">
    <property type="entry name" value="FLAGELLA-RELATED PROTEIN H-RELATED"/>
    <property type="match status" value="1"/>
</dbReference>
<dbReference type="Proteomes" id="UP000054387">
    <property type="component" value="Unassembled WGS sequence"/>
</dbReference>
<keyword evidence="5" id="KW-1185">Reference proteome</keyword>
<dbReference type="Gene3D" id="3.40.50.300">
    <property type="entry name" value="P-loop containing nucleotide triphosphate hydrolases"/>
    <property type="match status" value="1"/>
</dbReference>
<dbReference type="OrthoDB" id="63735at2157"/>
<evidence type="ECO:0000259" key="3">
    <source>
        <dbReference type="SMART" id="SM00382"/>
    </source>
</evidence>
<gene>
    <name evidence="4" type="ORF">AUR64_14855</name>
</gene>
<dbReference type="SMART" id="SM00382">
    <property type="entry name" value="AAA"/>
    <property type="match status" value="1"/>
</dbReference>
<organism evidence="4 5">
    <name type="scientific">Haloprofundus marisrubri</name>
    <dbReference type="NCBI Taxonomy" id="1514971"/>
    <lineage>
        <taxon>Archaea</taxon>
        <taxon>Methanobacteriati</taxon>
        <taxon>Methanobacteriota</taxon>
        <taxon>Stenosarchaea group</taxon>
        <taxon>Halobacteria</taxon>
        <taxon>Halobacteriales</taxon>
        <taxon>Haloferacaceae</taxon>
        <taxon>Haloprofundus</taxon>
    </lineage>
</organism>
<comment type="caution">
    <text evidence="4">The sequence shown here is derived from an EMBL/GenBank/DDBJ whole genome shotgun (WGS) entry which is preliminary data.</text>
</comment>
<dbReference type="AlphaFoldDB" id="A0A0W1R864"/>
<dbReference type="InterPro" id="IPR003593">
    <property type="entry name" value="AAA+_ATPase"/>
</dbReference>
<evidence type="ECO:0000256" key="2">
    <source>
        <dbReference type="ARBA" id="ARBA00022840"/>
    </source>
</evidence>
<proteinExistence type="predicted"/>
<name>A0A0W1R864_9EURY</name>